<sequence length="365" mass="41564">MSQPVNGLIFGKFAPLTLGHIELIDRAISHCDHLYLFLSFDQKFVDTQPVWIREKLSLVNRLRDLKDLVRDANENVRDKITVLYVDESNIPGYPEGAKAYEGLIRDALPDGVVLHKAFSSEKEYDAYFSAHFPECEHVVIDPDRDAVPISATKIRNDVFNNFNMLSPPAKKRFVKKVAIVGVESTGKTTLAMNLAKHYNARYTSEIGRTICEEDYHSSEFLMNRADYLNIALDHRQVEEWHVRQSEVGVTFSDTTNLITHFSAVCAGKAGIIDQTFEALSKEEGDNFYDLVLYLQPDVPWVADPLRLQDTAEKRKGTNFILDRMIRHYYNRVHVVKISGGDFEQRTLDAIRAVEALLNGTLPEIE</sequence>
<dbReference type="NCBIfam" id="TIGR00125">
    <property type="entry name" value="cyt_tran_rel"/>
    <property type="match status" value="1"/>
</dbReference>
<gene>
    <name evidence="3" type="ORF">pEpSNUABM01_055</name>
</gene>
<dbReference type="InterPro" id="IPR004821">
    <property type="entry name" value="Cyt_trans-like"/>
</dbReference>
<dbReference type="SUPFAM" id="SSF52540">
    <property type="entry name" value="P-loop containing nucleoside triphosphate hydrolases"/>
    <property type="match status" value="1"/>
</dbReference>
<evidence type="ECO:0000313" key="3">
    <source>
        <dbReference type="EMBL" id="QEQ94881.1"/>
    </source>
</evidence>
<dbReference type="InterPro" id="IPR038727">
    <property type="entry name" value="NadR/Ttd14_AAA_dom"/>
</dbReference>
<accession>A0A5J6DAY7</accession>
<dbReference type="Gene3D" id="3.40.50.300">
    <property type="entry name" value="P-loop containing nucleotide triphosphate hydrolases"/>
    <property type="match status" value="1"/>
</dbReference>
<dbReference type="Proteomes" id="UP000326545">
    <property type="component" value="Segment"/>
</dbReference>
<dbReference type="EMBL" id="MN184887">
    <property type="protein sequence ID" value="QEQ94881.1"/>
    <property type="molecule type" value="Genomic_DNA"/>
</dbReference>
<evidence type="ECO:0000259" key="1">
    <source>
        <dbReference type="Pfam" id="PF01467"/>
    </source>
</evidence>
<protein>
    <submittedName>
        <fullName evidence="3">Putative bifunctional DNA-binding transcriptional repressor</fullName>
    </submittedName>
</protein>
<dbReference type="Pfam" id="PF01467">
    <property type="entry name" value="CTP_transf_like"/>
    <property type="match status" value="1"/>
</dbReference>
<dbReference type="PANTHER" id="PTHR37512:SF1">
    <property type="entry name" value="NADR_TTD14 AAA DOMAIN-CONTAINING PROTEIN"/>
    <property type="match status" value="1"/>
</dbReference>
<proteinExistence type="predicted"/>
<dbReference type="Gene3D" id="3.40.50.620">
    <property type="entry name" value="HUPs"/>
    <property type="match status" value="1"/>
</dbReference>
<evidence type="ECO:0000259" key="2">
    <source>
        <dbReference type="Pfam" id="PF13521"/>
    </source>
</evidence>
<dbReference type="Pfam" id="PF13521">
    <property type="entry name" value="AAA_28"/>
    <property type="match status" value="1"/>
</dbReference>
<dbReference type="InterPro" id="IPR014729">
    <property type="entry name" value="Rossmann-like_a/b/a_fold"/>
</dbReference>
<dbReference type="GO" id="GO:0003677">
    <property type="term" value="F:DNA binding"/>
    <property type="evidence" value="ECO:0007669"/>
    <property type="project" value="UniProtKB-KW"/>
</dbReference>
<keyword evidence="3" id="KW-0238">DNA-binding</keyword>
<keyword evidence="4" id="KW-1185">Reference proteome</keyword>
<feature type="domain" description="Cytidyltransferase-like" evidence="1">
    <location>
        <begin position="9"/>
        <end position="156"/>
    </location>
</feature>
<evidence type="ECO:0000313" key="4">
    <source>
        <dbReference type="Proteomes" id="UP000326545"/>
    </source>
</evidence>
<dbReference type="InterPro" id="IPR052735">
    <property type="entry name" value="NAD_biosynth-regulator"/>
</dbReference>
<name>A0A5J6DAY7_9CAUD</name>
<feature type="domain" description="NadR/Ttd14 AAA" evidence="2">
    <location>
        <begin position="176"/>
        <end position="345"/>
    </location>
</feature>
<dbReference type="SUPFAM" id="SSF52374">
    <property type="entry name" value="Nucleotidylyl transferase"/>
    <property type="match status" value="1"/>
</dbReference>
<dbReference type="GO" id="GO:0003824">
    <property type="term" value="F:catalytic activity"/>
    <property type="evidence" value="ECO:0007669"/>
    <property type="project" value="InterPro"/>
</dbReference>
<reference evidence="3 4" key="1">
    <citation type="submission" date="2019-07" db="EMBL/GenBank/DDBJ databases">
        <title>Complete genome sequence of bacteriophages infecting Erwinia pyrifoliae.</title>
        <authorList>
            <person name="Kim S.G."/>
            <person name="Park S.C."/>
        </authorList>
    </citation>
    <scope>NUCLEOTIDE SEQUENCE [LARGE SCALE GENOMIC DNA]</scope>
</reference>
<organism evidence="3 4">
    <name type="scientific">Erwinia phage pEp_SNUABM_01</name>
    <dbReference type="NCBI Taxonomy" id="2601643"/>
    <lineage>
        <taxon>Viruses</taxon>
        <taxon>Duplodnaviria</taxon>
        <taxon>Heunggongvirae</taxon>
        <taxon>Uroviricota</taxon>
        <taxon>Caudoviricetes</taxon>
        <taxon>Vequintavirinae</taxon>
        <taxon>Henunavirus</taxon>
        <taxon>Henunavirus SNUABM01</taxon>
    </lineage>
</organism>
<dbReference type="PANTHER" id="PTHR37512">
    <property type="entry name" value="TRIFUNCTIONAL NAD BIOSYNTHESIS/REGULATOR PROTEIN NADR"/>
    <property type="match status" value="1"/>
</dbReference>
<dbReference type="InterPro" id="IPR027417">
    <property type="entry name" value="P-loop_NTPase"/>
</dbReference>